<gene>
    <name evidence="2" type="ORF">PanWU01x14_103780</name>
</gene>
<sequence length="66" mass="7522">MSEIIQSTRRSLTWPLTCLSFIECPEDWGPRDTCLVETHIRIFTTANSGMSRSRSNPTRISGLVHK</sequence>
<keyword evidence="3" id="KW-1185">Reference proteome</keyword>
<evidence type="ECO:0000313" key="2">
    <source>
        <dbReference type="EMBL" id="PON67397.1"/>
    </source>
</evidence>
<dbReference type="AlphaFoldDB" id="A0A2P5D282"/>
<accession>A0A2P5D282</accession>
<dbReference type="Proteomes" id="UP000237105">
    <property type="component" value="Unassembled WGS sequence"/>
</dbReference>
<evidence type="ECO:0000256" key="1">
    <source>
        <dbReference type="SAM" id="MobiDB-lite"/>
    </source>
</evidence>
<feature type="region of interest" description="Disordered" evidence="1">
    <location>
        <begin position="47"/>
        <end position="66"/>
    </location>
</feature>
<protein>
    <submittedName>
        <fullName evidence="2">Uncharacterized protein</fullName>
    </submittedName>
</protein>
<dbReference type="OrthoDB" id="10372174at2759"/>
<evidence type="ECO:0000313" key="3">
    <source>
        <dbReference type="Proteomes" id="UP000237105"/>
    </source>
</evidence>
<feature type="compositionally biased region" description="Polar residues" evidence="1">
    <location>
        <begin position="47"/>
        <end position="59"/>
    </location>
</feature>
<reference evidence="3" key="1">
    <citation type="submission" date="2016-06" db="EMBL/GenBank/DDBJ databases">
        <title>Parallel loss of symbiosis genes in relatives of nitrogen-fixing non-legume Parasponia.</title>
        <authorList>
            <person name="Van Velzen R."/>
            <person name="Holmer R."/>
            <person name="Bu F."/>
            <person name="Rutten L."/>
            <person name="Van Zeijl A."/>
            <person name="Liu W."/>
            <person name="Santuari L."/>
            <person name="Cao Q."/>
            <person name="Sharma T."/>
            <person name="Shen D."/>
            <person name="Roswanjaya Y."/>
            <person name="Wardhani T."/>
            <person name="Kalhor M.S."/>
            <person name="Jansen J."/>
            <person name="Van den Hoogen J."/>
            <person name="Gungor B."/>
            <person name="Hartog M."/>
            <person name="Hontelez J."/>
            <person name="Verver J."/>
            <person name="Yang W.-C."/>
            <person name="Schijlen E."/>
            <person name="Repin R."/>
            <person name="Schilthuizen M."/>
            <person name="Schranz E."/>
            <person name="Heidstra R."/>
            <person name="Miyata K."/>
            <person name="Fedorova E."/>
            <person name="Kohlen W."/>
            <person name="Bisseling T."/>
            <person name="Smit S."/>
            <person name="Geurts R."/>
        </authorList>
    </citation>
    <scope>NUCLEOTIDE SEQUENCE [LARGE SCALE GENOMIC DNA]</scope>
    <source>
        <strain evidence="3">cv. WU1-14</strain>
    </source>
</reference>
<comment type="caution">
    <text evidence="2">The sequence shown here is derived from an EMBL/GenBank/DDBJ whole genome shotgun (WGS) entry which is preliminary data.</text>
</comment>
<proteinExistence type="predicted"/>
<dbReference type="EMBL" id="JXTB01000072">
    <property type="protein sequence ID" value="PON67397.1"/>
    <property type="molecule type" value="Genomic_DNA"/>
</dbReference>
<organism evidence="2 3">
    <name type="scientific">Parasponia andersonii</name>
    <name type="common">Sponia andersonii</name>
    <dbReference type="NCBI Taxonomy" id="3476"/>
    <lineage>
        <taxon>Eukaryota</taxon>
        <taxon>Viridiplantae</taxon>
        <taxon>Streptophyta</taxon>
        <taxon>Embryophyta</taxon>
        <taxon>Tracheophyta</taxon>
        <taxon>Spermatophyta</taxon>
        <taxon>Magnoliopsida</taxon>
        <taxon>eudicotyledons</taxon>
        <taxon>Gunneridae</taxon>
        <taxon>Pentapetalae</taxon>
        <taxon>rosids</taxon>
        <taxon>fabids</taxon>
        <taxon>Rosales</taxon>
        <taxon>Cannabaceae</taxon>
        <taxon>Parasponia</taxon>
    </lineage>
</organism>
<name>A0A2P5D282_PARAD</name>